<evidence type="ECO:0000256" key="1">
    <source>
        <dbReference type="ARBA" id="ARBA00008361"/>
    </source>
</evidence>
<dbReference type="PANTHER" id="PTHR12176:SF80">
    <property type="entry name" value="EEF1A LYSINE METHYLTRANSFERASE 4"/>
    <property type="match status" value="1"/>
</dbReference>
<keyword evidence="6" id="KW-1185">Reference proteome</keyword>
<evidence type="ECO:0000313" key="6">
    <source>
        <dbReference type="Proteomes" id="UP000814176"/>
    </source>
</evidence>
<dbReference type="RefSeq" id="XP_047775501.1">
    <property type="nucleotide sequence ID" value="XM_047924694.1"/>
</dbReference>
<dbReference type="Gene3D" id="3.40.50.150">
    <property type="entry name" value="Vaccinia Virus protein VP39"/>
    <property type="match status" value="1"/>
</dbReference>
<keyword evidence="3" id="KW-0808">Transferase</keyword>
<comment type="similarity">
    <text evidence="1">Belongs to the methyltransferase superfamily.</text>
</comment>
<dbReference type="CDD" id="cd02440">
    <property type="entry name" value="AdoMet_MTases"/>
    <property type="match status" value="1"/>
</dbReference>
<evidence type="ECO:0000259" key="4">
    <source>
        <dbReference type="Pfam" id="PF13649"/>
    </source>
</evidence>
<keyword evidence="2 5" id="KW-0489">Methyltransferase</keyword>
<organism evidence="5 6">
    <name type="scientific">Rhodofomes roseus</name>
    <dbReference type="NCBI Taxonomy" id="34475"/>
    <lineage>
        <taxon>Eukaryota</taxon>
        <taxon>Fungi</taxon>
        <taxon>Dikarya</taxon>
        <taxon>Basidiomycota</taxon>
        <taxon>Agaricomycotina</taxon>
        <taxon>Agaricomycetes</taxon>
        <taxon>Polyporales</taxon>
        <taxon>Rhodofomes</taxon>
    </lineage>
</organism>
<protein>
    <submittedName>
        <fullName evidence="5">S-adenosyl-L-methionine-dependent methyltransferase</fullName>
    </submittedName>
</protein>
<comment type="caution">
    <text evidence="5">The sequence shown here is derived from an EMBL/GenBank/DDBJ whole genome shotgun (WGS) entry which is preliminary data.</text>
</comment>
<proteinExistence type="inferred from homology"/>
<dbReference type="InterPro" id="IPR029063">
    <property type="entry name" value="SAM-dependent_MTases_sf"/>
</dbReference>
<dbReference type="GO" id="GO:0032259">
    <property type="term" value="P:methylation"/>
    <property type="evidence" value="ECO:0007669"/>
    <property type="project" value="UniProtKB-KW"/>
</dbReference>
<reference evidence="5 6" key="1">
    <citation type="journal article" date="2021" name="Environ. Microbiol.">
        <title>Gene family expansions and transcriptome signatures uncover fungal adaptations to wood decay.</title>
        <authorList>
            <person name="Hage H."/>
            <person name="Miyauchi S."/>
            <person name="Viragh M."/>
            <person name="Drula E."/>
            <person name="Min B."/>
            <person name="Chaduli D."/>
            <person name="Navarro D."/>
            <person name="Favel A."/>
            <person name="Norest M."/>
            <person name="Lesage-Meessen L."/>
            <person name="Balint B."/>
            <person name="Merenyi Z."/>
            <person name="de Eugenio L."/>
            <person name="Morin E."/>
            <person name="Martinez A.T."/>
            <person name="Baldrian P."/>
            <person name="Stursova M."/>
            <person name="Martinez M.J."/>
            <person name="Novotny C."/>
            <person name="Magnuson J.K."/>
            <person name="Spatafora J.W."/>
            <person name="Maurice S."/>
            <person name="Pangilinan J."/>
            <person name="Andreopoulos W."/>
            <person name="LaButti K."/>
            <person name="Hundley H."/>
            <person name="Na H."/>
            <person name="Kuo A."/>
            <person name="Barry K."/>
            <person name="Lipzen A."/>
            <person name="Henrissat B."/>
            <person name="Riley R."/>
            <person name="Ahrendt S."/>
            <person name="Nagy L.G."/>
            <person name="Grigoriev I.V."/>
            <person name="Martin F."/>
            <person name="Rosso M.N."/>
        </authorList>
    </citation>
    <scope>NUCLEOTIDE SEQUENCE [LARGE SCALE GENOMIC DNA]</scope>
    <source>
        <strain evidence="5 6">CIRM-BRFM 1785</strain>
    </source>
</reference>
<evidence type="ECO:0000313" key="5">
    <source>
        <dbReference type="EMBL" id="KAH9832583.1"/>
    </source>
</evidence>
<dbReference type="GeneID" id="72005426"/>
<feature type="domain" description="Methyltransferase" evidence="4">
    <location>
        <begin position="159"/>
        <end position="231"/>
    </location>
</feature>
<gene>
    <name evidence="5" type="ORF">C8Q71DRAFT_777182</name>
</gene>
<dbReference type="SUPFAM" id="SSF53335">
    <property type="entry name" value="S-adenosyl-L-methionine-dependent methyltransferases"/>
    <property type="match status" value="1"/>
</dbReference>
<dbReference type="Pfam" id="PF13649">
    <property type="entry name" value="Methyltransf_25"/>
    <property type="match status" value="1"/>
</dbReference>
<name>A0ABQ8K663_9APHY</name>
<dbReference type="InterPro" id="IPR041698">
    <property type="entry name" value="Methyltransf_25"/>
</dbReference>
<sequence>MPPTMQRPPITYAGYADCAAALSDLAADSRTRSTHHVGLWLDWMGCGGNGRGGRVHRLPRTAAPHYKPARHVMRSAEAQRRLSRVARSGPRISLLRDLHLLRAMSRDVLPQKNEQYGTKEYWDQRYTQESEDVSFDWFKSYADVADILRELIPDKGARILMLGCGNSKLSEEMYDDGYNNIVNTDYSAVVVEKMKHKHAEARPEMEWHEMDIRDLTFESESFDVAIDKGTMDAMMTAKGDVWDPPPEVIQNCNREVDEVLRVLRKPGGLFIYLTFGQPHFRKRYLTRPGTSLEVRALGEAFHYYLYIVRT</sequence>
<dbReference type="PANTHER" id="PTHR12176">
    <property type="entry name" value="SAM-DEPENDENT METHYLTRANSFERASE SUPERFAMILY PROTEIN"/>
    <property type="match status" value="1"/>
</dbReference>
<dbReference type="Proteomes" id="UP000814176">
    <property type="component" value="Unassembled WGS sequence"/>
</dbReference>
<dbReference type="InterPro" id="IPR051419">
    <property type="entry name" value="Lys/N-term_MeTrsfase_sf"/>
</dbReference>
<dbReference type="GO" id="GO:0008168">
    <property type="term" value="F:methyltransferase activity"/>
    <property type="evidence" value="ECO:0007669"/>
    <property type="project" value="UniProtKB-KW"/>
</dbReference>
<accession>A0ABQ8K663</accession>
<dbReference type="EMBL" id="JADCUA010000021">
    <property type="protein sequence ID" value="KAH9832583.1"/>
    <property type="molecule type" value="Genomic_DNA"/>
</dbReference>
<evidence type="ECO:0000256" key="3">
    <source>
        <dbReference type="ARBA" id="ARBA00022679"/>
    </source>
</evidence>
<evidence type="ECO:0000256" key="2">
    <source>
        <dbReference type="ARBA" id="ARBA00022603"/>
    </source>
</evidence>